<name>A0A955LW50_UNCKA</name>
<evidence type="ECO:0000313" key="2">
    <source>
        <dbReference type="Proteomes" id="UP000699691"/>
    </source>
</evidence>
<evidence type="ECO:0000313" key="1">
    <source>
        <dbReference type="EMBL" id="MCA9397849.1"/>
    </source>
</evidence>
<protein>
    <submittedName>
        <fullName evidence="1">Uncharacterized protein</fullName>
    </submittedName>
</protein>
<proteinExistence type="predicted"/>
<dbReference type="AlphaFoldDB" id="A0A955LW50"/>
<reference evidence="1" key="1">
    <citation type="submission" date="2020-04" db="EMBL/GenBank/DDBJ databases">
        <authorList>
            <person name="Zhang T."/>
        </authorList>
    </citation>
    <scope>NUCLEOTIDE SEQUENCE</scope>
    <source>
        <strain evidence="1">HKST-UBA02</strain>
    </source>
</reference>
<comment type="caution">
    <text evidence="1">The sequence shown here is derived from an EMBL/GenBank/DDBJ whole genome shotgun (WGS) entry which is preliminary data.</text>
</comment>
<organism evidence="1 2">
    <name type="scientific">candidate division WWE3 bacterium</name>
    <dbReference type="NCBI Taxonomy" id="2053526"/>
    <lineage>
        <taxon>Bacteria</taxon>
        <taxon>Katanobacteria</taxon>
    </lineage>
</organism>
<accession>A0A955LW50</accession>
<dbReference type="Proteomes" id="UP000699691">
    <property type="component" value="Unassembled WGS sequence"/>
</dbReference>
<dbReference type="EMBL" id="JAGQKY010000166">
    <property type="protein sequence ID" value="MCA9397849.1"/>
    <property type="molecule type" value="Genomic_DNA"/>
</dbReference>
<sequence>MLTHKSDYEEPDVRFLFGGYSWDRKRYYLWHIHFDRNEKIFVAPEVTPWKGLKTPRIISFVGDYYHEFRDRLISLMQKRENFVDGHFDMEPFEVLRDMIRENAFERIGGPVQLLKVYEHMNRSPIAVKWNINQTQIDTLLGRPLQDYETNNYPCIDPDTLEINGGRLYG</sequence>
<reference evidence="1" key="2">
    <citation type="journal article" date="2021" name="Microbiome">
        <title>Successional dynamics and alternative stable states in a saline activated sludge microbial community over 9 years.</title>
        <authorList>
            <person name="Wang Y."/>
            <person name="Ye J."/>
            <person name="Ju F."/>
            <person name="Liu L."/>
            <person name="Boyd J.A."/>
            <person name="Deng Y."/>
            <person name="Parks D.H."/>
            <person name="Jiang X."/>
            <person name="Yin X."/>
            <person name="Woodcroft B.J."/>
            <person name="Tyson G.W."/>
            <person name="Hugenholtz P."/>
            <person name="Polz M.F."/>
            <person name="Zhang T."/>
        </authorList>
    </citation>
    <scope>NUCLEOTIDE SEQUENCE</scope>
    <source>
        <strain evidence="1">HKST-UBA02</strain>
    </source>
</reference>
<gene>
    <name evidence="1" type="ORF">KC573_03390</name>
</gene>